<dbReference type="KEGG" id="mtt:Ftrac_2128"/>
<dbReference type="RefSeq" id="WP_013454253.1">
    <property type="nucleotide sequence ID" value="NC_014759.1"/>
</dbReference>
<protein>
    <recommendedName>
        <fullName evidence="3">Lipoprotein</fullName>
    </recommendedName>
</protein>
<dbReference type="STRING" id="643867.Ftrac_2128"/>
<dbReference type="AlphaFoldDB" id="E4TV17"/>
<sequence length="224" mass="24896">MKNLTLTLIALITIGLMISCQEEELKLPTKPDGNEPETESQRAQYAYYGWIDIDIDLPAIRGLVRIYPVGPCEDEFGNSIPCDPVSETIVPCRFPNGFCRTIIVTGSTSGGGGNGDPVEINSGDIGIVNIALDKRDAPSYKEVLKQLKEDEEVQSDDKESLAKAIVNTISFAEDSPLSDKLVEQFREKSKNSEFKRMMILAGDYEIQYNEENPYGYIKAYVKVL</sequence>
<dbReference type="OrthoDB" id="1049785at2"/>
<evidence type="ECO:0000313" key="2">
    <source>
        <dbReference type="Proteomes" id="UP000008720"/>
    </source>
</evidence>
<gene>
    <name evidence="1" type="ordered locus">Ftrac_2128</name>
</gene>
<keyword evidence="2" id="KW-1185">Reference proteome</keyword>
<organism evidence="1 2">
    <name type="scientific">Marivirga tractuosa (strain ATCC 23168 / DSM 4126 / NBRC 15989 / NCIMB 1408 / VKM B-1430 / H-43)</name>
    <name type="common">Microscilla tractuosa</name>
    <name type="synonym">Flexibacter tractuosus</name>
    <dbReference type="NCBI Taxonomy" id="643867"/>
    <lineage>
        <taxon>Bacteria</taxon>
        <taxon>Pseudomonadati</taxon>
        <taxon>Bacteroidota</taxon>
        <taxon>Cytophagia</taxon>
        <taxon>Cytophagales</taxon>
        <taxon>Marivirgaceae</taxon>
        <taxon>Marivirga</taxon>
    </lineage>
</organism>
<evidence type="ECO:0008006" key="3">
    <source>
        <dbReference type="Google" id="ProtNLM"/>
    </source>
</evidence>
<dbReference type="PROSITE" id="PS51257">
    <property type="entry name" value="PROKAR_LIPOPROTEIN"/>
    <property type="match status" value="1"/>
</dbReference>
<dbReference type="EMBL" id="CP002349">
    <property type="protein sequence ID" value="ADR22110.1"/>
    <property type="molecule type" value="Genomic_DNA"/>
</dbReference>
<accession>E4TV17</accession>
<name>E4TV17_MARTH</name>
<proteinExistence type="predicted"/>
<evidence type="ECO:0000313" key="1">
    <source>
        <dbReference type="EMBL" id="ADR22110.1"/>
    </source>
</evidence>
<dbReference type="HOGENOM" id="CLU_1233817_0_0_10"/>
<reference evidence="1 2" key="1">
    <citation type="journal article" date="2011" name="Stand. Genomic Sci.">
        <title>Complete genome sequence of Marivirga tractuosa type strain (H-43).</title>
        <authorList>
            <person name="Pagani I."/>
            <person name="Chertkov O."/>
            <person name="Lapidus A."/>
            <person name="Lucas S."/>
            <person name="Del Rio T.G."/>
            <person name="Tice H."/>
            <person name="Copeland A."/>
            <person name="Cheng J.F."/>
            <person name="Nolan M."/>
            <person name="Saunders E."/>
            <person name="Pitluck S."/>
            <person name="Held B."/>
            <person name="Goodwin L."/>
            <person name="Liolios K."/>
            <person name="Ovchinikova G."/>
            <person name="Ivanova N."/>
            <person name="Mavromatis K."/>
            <person name="Pati A."/>
            <person name="Chen A."/>
            <person name="Palaniappan K."/>
            <person name="Land M."/>
            <person name="Hauser L."/>
            <person name="Jeffries C.D."/>
            <person name="Detter J.C."/>
            <person name="Han C."/>
            <person name="Tapia R."/>
            <person name="Ngatchou-Djao O.D."/>
            <person name="Rohde M."/>
            <person name="Goker M."/>
            <person name="Spring S."/>
            <person name="Sikorski J."/>
            <person name="Woyke T."/>
            <person name="Bristow J."/>
            <person name="Eisen J.A."/>
            <person name="Markowitz V."/>
            <person name="Hugenholtz P."/>
            <person name="Klenk H.P."/>
            <person name="Kyrpides N.C."/>
        </authorList>
    </citation>
    <scope>NUCLEOTIDE SEQUENCE [LARGE SCALE GENOMIC DNA]</scope>
    <source>
        <strain evidence="2">ATCC 23168 / DSM 4126 / NBRC 15989 / NCIMB 1408 / VKM B-1430 / H-43</strain>
    </source>
</reference>
<dbReference type="Proteomes" id="UP000008720">
    <property type="component" value="Chromosome"/>
</dbReference>